<proteinExistence type="predicted"/>
<evidence type="ECO:0000313" key="2">
    <source>
        <dbReference type="EMBL" id="KAG4417133.1"/>
    </source>
</evidence>
<evidence type="ECO:0000313" key="3">
    <source>
        <dbReference type="Proteomes" id="UP000664132"/>
    </source>
</evidence>
<evidence type="ECO:0008006" key="4">
    <source>
        <dbReference type="Google" id="ProtNLM"/>
    </source>
</evidence>
<keyword evidence="3" id="KW-1185">Reference proteome</keyword>
<dbReference type="AlphaFoldDB" id="A0A8H7W988"/>
<dbReference type="Proteomes" id="UP000664132">
    <property type="component" value="Unassembled WGS sequence"/>
</dbReference>
<organism evidence="2 3">
    <name type="scientific">Cadophora malorum</name>
    <dbReference type="NCBI Taxonomy" id="108018"/>
    <lineage>
        <taxon>Eukaryota</taxon>
        <taxon>Fungi</taxon>
        <taxon>Dikarya</taxon>
        <taxon>Ascomycota</taxon>
        <taxon>Pezizomycotina</taxon>
        <taxon>Leotiomycetes</taxon>
        <taxon>Helotiales</taxon>
        <taxon>Ploettnerulaceae</taxon>
        <taxon>Cadophora</taxon>
    </lineage>
</organism>
<comment type="caution">
    <text evidence="2">The sequence shown here is derived from an EMBL/GenBank/DDBJ whole genome shotgun (WGS) entry which is preliminary data.</text>
</comment>
<keyword evidence="1" id="KW-0732">Signal</keyword>
<protein>
    <recommendedName>
        <fullName evidence="4">C-type lectin domain-containing protein</fullName>
    </recommendedName>
</protein>
<reference evidence="2" key="1">
    <citation type="submission" date="2021-02" db="EMBL/GenBank/DDBJ databases">
        <title>Genome sequence Cadophora malorum strain M34.</title>
        <authorList>
            <person name="Stefanovic E."/>
            <person name="Vu D."/>
            <person name="Scully C."/>
            <person name="Dijksterhuis J."/>
            <person name="Roader J."/>
            <person name="Houbraken J."/>
        </authorList>
    </citation>
    <scope>NUCLEOTIDE SEQUENCE</scope>
    <source>
        <strain evidence="2">M34</strain>
    </source>
</reference>
<accession>A0A8H7W988</accession>
<feature type="chain" id="PRO_5034401596" description="C-type lectin domain-containing protein" evidence="1">
    <location>
        <begin position="22"/>
        <end position="319"/>
    </location>
</feature>
<dbReference type="EMBL" id="JAFJYH010000163">
    <property type="protein sequence ID" value="KAG4417133.1"/>
    <property type="molecule type" value="Genomic_DNA"/>
</dbReference>
<dbReference type="OrthoDB" id="4154404at2759"/>
<feature type="signal peptide" evidence="1">
    <location>
        <begin position="1"/>
        <end position="21"/>
    </location>
</feature>
<evidence type="ECO:0000256" key="1">
    <source>
        <dbReference type="SAM" id="SignalP"/>
    </source>
</evidence>
<sequence>MHSVLQIFAILALLHISPALGQTLPSNIIGCATIPCPDNEAGDSECTVIDKTFANVGLSRISVTSQSLIGLSWTEGVSVIDSNDTTNRTFERAFYLGVPPNTNLTGTGACAVFFNQVSKEVVFDNKNVEEAQGTCQEALNPQCVSALVDRAEKVDVVGLGSSDACAKLEASFKETVDSACTVFANGNFWNGLSVKPLTGAQAAIPITESQNSTSNCWPIVPKEYDLSLVTSVNTSGDFLIETASANFFGITPILTLFYPGNGTLITSAEAQMTCMKTVGPSATNNATKNGSDKDSGGGSYGPDVVALVTVLSLSALAVF</sequence>
<gene>
    <name evidence="2" type="ORF">IFR04_009702</name>
</gene>
<name>A0A8H7W988_9HELO</name>